<evidence type="ECO:0000256" key="6">
    <source>
        <dbReference type="SAM" id="Phobius"/>
    </source>
</evidence>
<dbReference type="PANTHER" id="PTHR11662:SF399">
    <property type="entry name" value="FI19708P1-RELATED"/>
    <property type="match status" value="1"/>
</dbReference>
<comment type="caution">
    <text evidence="8">The sequence shown here is derived from an EMBL/GenBank/DDBJ whole genome shotgun (WGS) entry which is preliminary data.</text>
</comment>
<keyword evidence="4 6" id="KW-1133">Transmembrane helix</keyword>
<reference evidence="9" key="1">
    <citation type="journal article" date="2019" name="Int. J. Syst. Evol. Microbiol.">
        <title>The Global Catalogue of Microorganisms (GCM) 10K type strain sequencing project: providing services to taxonomists for standard genome sequencing and annotation.</title>
        <authorList>
            <consortium name="The Broad Institute Genomics Platform"/>
            <consortium name="The Broad Institute Genome Sequencing Center for Infectious Disease"/>
            <person name="Wu L."/>
            <person name="Ma J."/>
        </authorList>
    </citation>
    <scope>NUCLEOTIDE SEQUENCE [LARGE SCALE GENOMIC DNA]</scope>
    <source>
        <strain evidence="9">CGMCC 1.16305</strain>
    </source>
</reference>
<evidence type="ECO:0000313" key="9">
    <source>
        <dbReference type="Proteomes" id="UP001596505"/>
    </source>
</evidence>
<feature type="transmembrane region" description="Helical" evidence="6">
    <location>
        <begin position="228"/>
        <end position="249"/>
    </location>
</feature>
<accession>A0ABW2PXZ1</accession>
<evidence type="ECO:0000256" key="2">
    <source>
        <dbReference type="ARBA" id="ARBA00022448"/>
    </source>
</evidence>
<dbReference type="InterPro" id="IPR050382">
    <property type="entry name" value="MFS_Na/Anion_cotransporter"/>
</dbReference>
<protein>
    <submittedName>
        <fullName evidence="8">MFS transporter</fullName>
    </submittedName>
</protein>
<dbReference type="PANTHER" id="PTHR11662">
    <property type="entry name" value="SOLUTE CARRIER FAMILY 17"/>
    <property type="match status" value="1"/>
</dbReference>
<sequence>MIKRYSIFVVVMLFLANAINYLDRSAFSVAVPYIKKSLDINAAELGIIMSVFFVGYAIFNFIGGYLSDKYGPRKIFAGSMTLWSIFCGLTITAFNFVSLFVIRLLFGFGEGPLAATTNKTVNNWVPKEKRARATGIAFSGSPLGGAIAGPIVGFIAILWNWKISFIVITLIGIIWAIVWYKFIKDKPRDLPNVSEEELKDYEPETEMAAVSKKSAKTPLTFYLKQPTILCTAIAFFAYNFILYFFTTWFPGYLSMERHLNIESMSIATSVPWIVGFFGLVLSGTISDFIYKKTGKLLFSRKVILVSGLLCSAVCIGLTGLAKTAVSAVILMALGIFFMYITGALYWAVISDTVEADKVGGASGFVHTLANISGIIAPSVTGFIVQFTGSFTSAFLLAGALALIGAVCVWIFVKPFKVKNNKQHVA</sequence>
<dbReference type="CDD" id="cd17319">
    <property type="entry name" value="MFS_ExuT_GudP_like"/>
    <property type="match status" value="1"/>
</dbReference>
<dbReference type="InterPro" id="IPR036259">
    <property type="entry name" value="MFS_trans_sf"/>
</dbReference>
<comment type="subcellular location">
    <subcellularLocation>
        <location evidence="1">Cell membrane</location>
        <topology evidence="1">Multi-pass membrane protein</topology>
    </subcellularLocation>
</comment>
<evidence type="ECO:0000313" key="8">
    <source>
        <dbReference type="EMBL" id="MFC7393155.1"/>
    </source>
</evidence>
<dbReference type="InterPro" id="IPR011701">
    <property type="entry name" value="MFS"/>
</dbReference>
<feature type="transmembrane region" description="Helical" evidence="6">
    <location>
        <begin position="390"/>
        <end position="412"/>
    </location>
</feature>
<proteinExistence type="predicted"/>
<feature type="transmembrane region" description="Helical" evidence="6">
    <location>
        <begin position="136"/>
        <end position="157"/>
    </location>
</feature>
<dbReference type="EMBL" id="JBHTCO010000010">
    <property type="protein sequence ID" value="MFC7393155.1"/>
    <property type="molecule type" value="Genomic_DNA"/>
</dbReference>
<feature type="transmembrane region" description="Helical" evidence="6">
    <location>
        <begin position="163"/>
        <end position="182"/>
    </location>
</feature>
<dbReference type="SUPFAM" id="SSF103473">
    <property type="entry name" value="MFS general substrate transporter"/>
    <property type="match status" value="1"/>
</dbReference>
<feature type="transmembrane region" description="Helical" evidence="6">
    <location>
        <begin position="82"/>
        <end position="106"/>
    </location>
</feature>
<evidence type="ECO:0000256" key="1">
    <source>
        <dbReference type="ARBA" id="ARBA00004651"/>
    </source>
</evidence>
<dbReference type="Proteomes" id="UP001596505">
    <property type="component" value="Unassembled WGS sequence"/>
</dbReference>
<dbReference type="Pfam" id="PF07690">
    <property type="entry name" value="MFS_1"/>
    <property type="match status" value="1"/>
</dbReference>
<evidence type="ECO:0000256" key="3">
    <source>
        <dbReference type="ARBA" id="ARBA00022692"/>
    </source>
</evidence>
<feature type="transmembrane region" description="Helical" evidence="6">
    <location>
        <begin position="327"/>
        <end position="349"/>
    </location>
</feature>
<feature type="domain" description="Major facilitator superfamily (MFS) profile" evidence="7">
    <location>
        <begin position="9"/>
        <end position="416"/>
    </location>
</feature>
<dbReference type="Gene3D" id="1.20.1250.20">
    <property type="entry name" value="MFS general substrate transporter like domains"/>
    <property type="match status" value="2"/>
</dbReference>
<keyword evidence="2" id="KW-0813">Transport</keyword>
<keyword evidence="5 6" id="KW-0472">Membrane</keyword>
<feature type="transmembrane region" description="Helical" evidence="6">
    <location>
        <begin position="361"/>
        <end position="384"/>
    </location>
</feature>
<feature type="transmembrane region" description="Helical" evidence="6">
    <location>
        <begin position="302"/>
        <end position="321"/>
    </location>
</feature>
<feature type="transmembrane region" description="Helical" evidence="6">
    <location>
        <begin position="42"/>
        <end position="62"/>
    </location>
</feature>
<dbReference type="InterPro" id="IPR020846">
    <property type="entry name" value="MFS_dom"/>
</dbReference>
<feature type="transmembrane region" description="Helical" evidence="6">
    <location>
        <begin position="269"/>
        <end position="290"/>
    </location>
</feature>
<keyword evidence="9" id="KW-1185">Reference proteome</keyword>
<evidence type="ECO:0000259" key="7">
    <source>
        <dbReference type="PROSITE" id="PS50850"/>
    </source>
</evidence>
<dbReference type="RefSeq" id="WP_380965639.1">
    <property type="nucleotide sequence ID" value="NZ_JBHTCO010000010.1"/>
</dbReference>
<dbReference type="PROSITE" id="PS50850">
    <property type="entry name" value="MFS"/>
    <property type="match status" value="1"/>
</dbReference>
<name>A0ABW2PXZ1_9BACL</name>
<evidence type="ECO:0000256" key="4">
    <source>
        <dbReference type="ARBA" id="ARBA00022989"/>
    </source>
</evidence>
<evidence type="ECO:0000256" key="5">
    <source>
        <dbReference type="ARBA" id="ARBA00023136"/>
    </source>
</evidence>
<gene>
    <name evidence="8" type="ORF">ACFQRG_09275</name>
</gene>
<organism evidence="8 9">
    <name type="scientific">Scopulibacillus cellulosilyticus</name>
    <dbReference type="NCBI Taxonomy" id="2665665"/>
    <lineage>
        <taxon>Bacteria</taxon>
        <taxon>Bacillati</taxon>
        <taxon>Bacillota</taxon>
        <taxon>Bacilli</taxon>
        <taxon>Bacillales</taxon>
        <taxon>Sporolactobacillaceae</taxon>
        <taxon>Scopulibacillus</taxon>
    </lineage>
</organism>
<keyword evidence="3 6" id="KW-0812">Transmembrane</keyword>
<feature type="transmembrane region" description="Helical" evidence="6">
    <location>
        <begin position="6"/>
        <end position="22"/>
    </location>
</feature>